<evidence type="ECO:0000313" key="7">
    <source>
        <dbReference type="Proteomes" id="UP000596660"/>
    </source>
</evidence>
<organism evidence="6 7">
    <name type="scientific">Chenopodium quinoa</name>
    <name type="common">Quinoa</name>
    <dbReference type="NCBI Taxonomy" id="63459"/>
    <lineage>
        <taxon>Eukaryota</taxon>
        <taxon>Viridiplantae</taxon>
        <taxon>Streptophyta</taxon>
        <taxon>Embryophyta</taxon>
        <taxon>Tracheophyta</taxon>
        <taxon>Spermatophyta</taxon>
        <taxon>Magnoliopsida</taxon>
        <taxon>eudicotyledons</taxon>
        <taxon>Gunneridae</taxon>
        <taxon>Pentapetalae</taxon>
        <taxon>Caryophyllales</taxon>
        <taxon>Chenopodiaceae</taxon>
        <taxon>Chenopodioideae</taxon>
        <taxon>Atripliceae</taxon>
        <taxon>Chenopodium</taxon>
    </lineage>
</organism>
<feature type="transmembrane region" description="Helical" evidence="4">
    <location>
        <begin position="155"/>
        <end position="174"/>
    </location>
</feature>
<reference evidence="6" key="1">
    <citation type="journal article" date="2017" name="Nature">
        <title>The genome of Chenopodium quinoa.</title>
        <authorList>
            <person name="Jarvis D.E."/>
            <person name="Ho Y.S."/>
            <person name="Lightfoot D.J."/>
            <person name="Schmoeckel S.M."/>
            <person name="Li B."/>
            <person name="Borm T.J.A."/>
            <person name="Ohyanagi H."/>
            <person name="Mineta K."/>
            <person name="Michell C.T."/>
            <person name="Saber N."/>
            <person name="Kharbatia N.M."/>
            <person name="Rupper R.R."/>
            <person name="Sharp A.R."/>
            <person name="Dally N."/>
            <person name="Boughton B.A."/>
            <person name="Woo Y.H."/>
            <person name="Gao G."/>
            <person name="Schijlen E.G.W.M."/>
            <person name="Guo X."/>
            <person name="Momin A.A."/>
            <person name="Negrao S."/>
            <person name="Al-Babili S."/>
            <person name="Gehring C."/>
            <person name="Roessner U."/>
            <person name="Jung C."/>
            <person name="Murphy K."/>
            <person name="Arold S.T."/>
            <person name="Gojobori T."/>
            <person name="van der Linden C.G."/>
            <person name="van Loo E.N."/>
            <person name="Jellen E.N."/>
            <person name="Maughan P.J."/>
            <person name="Tester M."/>
        </authorList>
    </citation>
    <scope>NUCLEOTIDE SEQUENCE [LARGE SCALE GENOMIC DNA]</scope>
    <source>
        <strain evidence="6">cv. PI 614886</strain>
    </source>
</reference>
<dbReference type="AlphaFoldDB" id="A0A803N9R0"/>
<dbReference type="EnsemblPlants" id="AUR62042694-RA">
    <property type="protein sequence ID" value="AUR62042694-RA:cds"/>
    <property type="gene ID" value="AUR62042694"/>
</dbReference>
<dbReference type="GO" id="GO:0051015">
    <property type="term" value="F:actin filament binding"/>
    <property type="evidence" value="ECO:0007669"/>
    <property type="project" value="InterPro"/>
</dbReference>
<feature type="compositionally biased region" description="Polar residues" evidence="3">
    <location>
        <begin position="241"/>
        <end position="253"/>
    </location>
</feature>
<keyword evidence="7" id="KW-1185">Reference proteome</keyword>
<reference evidence="6" key="2">
    <citation type="submission" date="2021-03" db="UniProtKB">
        <authorList>
            <consortium name="EnsemblPlants"/>
        </authorList>
    </citation>
    <scope>IDENTIFICATION</scope>
</reference>
<evidence type="ECO:0000313" key="6">
    <source>
        <dbReference type="EnsemblPlants" id="AUR62042694-RA:cds"/>
    </source>
</evidence>
<dbReference type="Gene3D" id="1.20.58.2220">
    <property type="entry name" value="Formin, FH2 domain"/>
    <property type="match status" value="1"/>
</dbReference>
<evidence type="ECO:0000256" key="3">
    <source>
        <dbReference type="SAM" id="MobiDB-lite"/>
    </source>
</evidence>
<feature type="domain" description="FH2" evidence="5">
    <location>
        <begin position="314"/>
        <end position="745"/>
    </location>
</feature>
<feature type="compositionally biased region" description="Polar residues" evidence="3">
    <location>
        <begin position="217"/>
        <end position="227"/>
    </location>
</feature>
<dbReference type="InterPro" id="IPR027643">
    <property type="entry name" value="Formin-like_plant"/>
</dbReference>
<feature type="compositionally biased region" description="Pro residues" evidence="3">
    <location>
        <begin position="259"/>
        <end position="292"/>
    </location>
</feature>
<dbReference type="GO" id="GO:0045010">
    <property type="term" value="P:actin nucleation"/>
    <property type="evidence" value="ECO:0007669"/>
    <property type="project" value="InterPro"/>
</dbReference>
<keyword evidence="4" id="KW-1133">Transmembrane helix</keyword>
<name>A0A803N9R0_CHEQI</name>
<dbReference type="InterPro" id="IPR015425">
    <property type="entry name" value="FH2_Formin"/>
</dbReference>
<protein>
    <recommendedName>
        <fullName evidence="2">Formin-like protein</fullName>
    </recommendedName>
</protein>
<dbReference type="Gramene" id="AUR62042694-RA">
    <property type="protein sequence ID" value="AUR62042694-RA:cds"/>
    <property type="gene ID" value="AUR62042694"/>
</dbReference>
<keyword evidence="4" id="KW-0472">Membrane</keyword>
<evidence type="ECO:0000259" key="5">
    <source>
        <dbReference type="PROSITE" id="PS51444"/>
    </source>
</evidence>
<feature type="region of interest" description="Disordered" evidence="3">
    <location>
        <begin position="200"/>
        <end position="323"/>
    </location>
</feature>
<dbReference type="SMART" id="SM00498">
    <property type="entry name" value="FH2"/>
    <property type="match status" value="1"/>
</dbReference>
<evidence type="ECO:0000256" key="1">
    <source>
        <dbReference type="ARBA" id="ARBA00025793"/>
    </source>
</evidence>
<keyword evidence="4" id="KW-0812">Transmembrane</keyword>
<accession>A0A803N9R0</accession>
<proteinExistence type="inferred from homology"/>
<feature type="compositionally biased region" description="Low complexity" evidence="3">
    <location>
        <begin position="200"/>
        <end position="210"/>
    </location>
</feature>
<dbReference type="PANTHER" id="PTHR23213:SF269">
    <property type="entry name" value="FORMIN-LIKE PROTEIN 5"/>
    <property type="match status" value="1"/>
</dbReference>
<dbReference type="PANTHER" id="PTHR23213">
    <property type="entry name" value="FORMIN-RELATED"/>
    <property type="match status" value="1"/>
</dbReference>
<dbReference type="SUPFAM" id="SSF101447">
    <property type="entry name" value="Formin homology 2 domain (FH2 domain)"/>
    <property type="match status" value="1"/>
</dbReference>
<sequence>MQKSCSKELAEMKKELGDCILYLSLKTGEINIGSSIILSKQRPHGTLTSLQSNLQELVLGCIRKNHHLFRGLSEQDGCTRNAKLHSHQYRFPRRYLAEKSSKVASSTAASPTPDVFDDPIIIPPDLLYPSPPPMKVEVPVATSGREEHNKKLNKVITIAASIAGTVVIFALVLFCCLMRGHSWVADGQKDDRPLLTLSSGDYSAGSSMSSDIKDGGRNTSFNNSNLKQEGFGGPLAEIPENGSTNTEGLSYQKLTPEKASPPAPAPPPPPPPKPKPQPPPPPKGVKPPPAPPKVGGKGPPSRGRSDSGDGSDPTNDPDAPRTKLKPFFWDKVVGNPEQSMVWDEIRSGSFQFNEEMIESLFGYNPDNKRNAGSRNQSNDASQPQYIQIIDPKKSQNLSILLKALNVTTEEVRDALLEGNELPTELLQTLLRMAPTQEEELKLRIFSGDTSQLGPAERFLKVMVDIPFAFKRMDSLMFMMTFKEEVSSIKESFATLEVACDDLKKSRLFLKLLEAVLKTGNRMNDGTYRGGAQAFKLDTLLKLADVKGTDGKTTLLHFVVQEIIRSEGLKALRAAKDNRSVSSMKTDDSVEDPTFDPSEQYQTLGLQVVSGISSELENIKKAAIIDNDVLTSTVSKLGQSIKKNKNFLNNEMGSPEEETGFYQALVSFVEHSEGEVTWLQEEEKRISDLVRKTADYFHGNAGREEGLRLFSIVRDFLLMLDKICTELRQSFARLSRNSSKESSLKRPALEQHQSIQDMRQKLFPAIADRRVDSSSDSDDD</sequence>
<evidence type="ECO:0000256" key="4">
    <source>
        <dbReference type="SAM" id="Phobius"/>
    </source>
</evidence>
<dbReference type="InterPro" id="IPR042201">
    <property type="entry name" value="FH2_Formin_sf"/>
</dbReference>
<evidence type="ECO:0000256" key="2">
    <source>
        <dbReference type="RuleBase" id="RU361260"/>
    </source>
</evidence>
<comment type="similarity">
    <text evidence="1">Belongs to the formin-like family. Class-I subfamily.</text>
</comment>
<dbReference type="Pfam" id="PF02181">
    <property type="entry name" value="FH2"/>
    <property type="match status" value="1"/>
</dbReference>
<dbReference type="Proteomes" id="UP000596660">
    <property type="component" value="Unplaced"/>
</dbReference>
<dbReference type="PROSITE" id="PS51444">
    <property type="entry name" value="FH2"/>
    <property type="match status" value="1"/>
</dbReference>